<protein>
    <submittedName>
        <fullName evidence="2">Uncharacterized protein</fullName>
    </submittedName>
</protein>
<keyword evidence="1" id="KW-0812">Transmembrane</keyword>
<feature type="transmembrane region" description="Helical" evidence="1">
    <location>
        <begin position="32"/>
        <end position="62"/>
    </location>
</feature>
<dbReference type="AlphaFoldDB" id="A0A847S4P7"/>
<keyword evidence="1" id="KW-0472">Membrane</keyword>
<evidence type="ECO:0000313" key="2">
    <source>
        <dbReference type="EMBL" id="NLR74107.1"/>
    </source>
</evidence>
<keyword evidence="1" id="KW-1133">Transmembrane helix</keyword>
<dbReference type="EMBL" id="JABAIM010000001">
    <property type="protein sequence ID" value="NLR74107.1"/>
    <property type="molecule type" value="Genomic_DNA"/>
</dbReference>
<comment type="caution">
    <text evidence="2">The sequence shown here is derived from an EMBL/GenBank/DDBJ whole genome shotgun (WGS) entry which is preliminary data.</text>
</comment>
<keyword evidence="3" id="KW-1185">Reference proteome</keyword>
<feature type="transmembrane region" description="Helical" evidence="1">
    <location>
        <begin position="120"/>
        <end position="138"/>
    </location>
</feature>
<reference evidence="2 3" key="1">
    <citation type="submission" date="2020-04" db="EMBL/GenBank/DDBJ databases">
        <title>Draft genome of Leeia sp. IMCC25680.</title>
        <authorList>
            <person name="Song J."/>
            <person name="Cho J.-C."/>
        </authorList>
    </citation>
    <scope>NUCLEOTIDE SEQUENCE [LARGE SCALE GENOMIC DNA]</scope>
    <source>
        <strain evidence="2 3">IMCC25680</strain>
    </source>
</reference>
<organism evidence="2 3">
    <name type="scientific">Leeia aquatica</name>
    <dbReference type="NCBI Taxonomy" id="2725557"/>
    <lineage>
        <taxon>Bacteria</taxon>
        <taxon>Pseudomonadati</taxon>
        <taxon>Pseudomonadota</taxon>
        <taxon>Betaproteobacteria</taxon>
        <taxon>Neisseriales</taxon>
        <taxon>Leeiaceae</taxon>
        <taxon>Leeia</taxon>
    </lineage>
</organism>
<proteinExistence type="predicted"/>
<name>A0A847S4P7_9NEIS</name>
<accession>A0A847S4P7</accession>
<dbReference type="Proteomes" id="UP000587991">
    <property type="component" value="Unassembled WGS sequence"/>
</dbReference>
<gene>
    <name evidence="2" type="ORF">HF682_02940</name>
</gene>
<evidence type="ECO:0000313" key="3">
    <source>
        <dbReference type="Proteomes" id="UP000587991"/>
    </source>
</evidence>
<evidence type="ECO:0000256" key="1">
    <source>
        <dbReference type="SAM" id="Phobius"/>
    </source>
</evidence>
<dbReference type="RefSeq" id="WP_168875740.1">
    <property type="nucleotide sequence ID" value="NZ_JABAIM010000001.1"/>
</dbReference>
<sequence length="144" mass="16810">MQEDLNISIKKELINFEAHIDAYYSSLNTEGVWLFLATLGCWGVSPAWPQLHAIVLTVILFMHRTYLKFNDKRSLKTISKDLESKIKNELDAGDTQKARLHDLQQIHNIKLSTTSQFKSTIIFFLCYTFLVVTVWHWFSIPKVY</sequence>